<organism evidence="1 2">
    <name type="scientific">Methylorubrum suomiense</name>
    <dbReference type="NCBI Taxonomy" id="144191"/>
    <lineage>
        <taxon>Bacteria</taxon>
        <taxon>Pseudomonadati</taxon>
        <taxon>Pseudomonadota</taxon>
        <taxon>Alphaproteobacteria</taxon>
        <taxon>Hyphomicrobiales</taxon>
        <taxon>Methylobacteriaceae</taxon>
        <taxon>Methylorubrum</taxon>
    </lineage>
</organism>
<accession>A0ABQ4UP33</accession>
<evidence type="ECO:0000313" key="2">
    <source>
        <dbReference type="Proteomes" id="UP001055093"/>
    </source>
</evidence>
<dbReference type="RefSeq" id="WP_238307461.1">
    <property type="nucleotide sequence ID" value="NZ_BPRE01000002.1"/>
</dbReference>
<reference evidence="1" key="2">
    <citation type="submission" date="2021-08" db="EMBL/GenBank/DDBJ databases">
        <authorList>
            <person name="Tani A."/>
            <person name="Ola A."/>
            <person name="Ogura Y."/>
            <person name="Katsura K."/>
            <person name="Hayashi T."/>
        </authorList>
    </citation>
    <scope>NUCLEOTIDE SEQUENCE</scope>
    <source>
        <strain evidence="1">DSM 14458</strain>
    </source>
</reference>
<dbReference type="CDD" id="cd16439">
    <property type="entry name" value="beta_Kdo_transferase_KpsC_2"/>
    <property type="match status" value="1"/>
</dbReference>
<evidence type="ECO:0000313" key="1">
    <source>
        <dbReference type="EMBL" id="GJE74088.1"/>
    </source>
</evidence>
<dbReference type="Proteomes" id="UP001055093">
    <property type="component" value="Unassembled WGS sequence"/>
</dbReference>
<protein>
    <recommendedName>
        <fullName evidence="3">Capsular polysaccharide export protein</fullName>
    </recommendedName>
</protein>
<gene>
    <name evidence="1" type="ORF">BGCPKDLD_0656</name>
</gene>
<comment type="caution">
    <text evidence="1">The sequence shown here is derived from an EMBL/GenBank/DDBJ whole genome shotgun (WGS) entry which is preliminary data.</text>
</comment>
<dbReference type="Pfam" id="PF05159">
    <property type="entry name" value="Capsule_synth"/>
    <property type="match status" value="1"/>
</dbReference>
<proteinExistence type="predicted"/>
<sequence length="653" mass="69380">MGYGEPAMADALHPEPRGASALPRSFLPFGRPLRRLGAEIEACTGLALRLDRLGAPAFWTPGTAFPSARRTALLRVAPGPLLSPYDSPAAGFASLRLSFGGRPLGGSPLSPDLANALRGAGLSGFNRFPPGAAAGLFGDGVPRSLALIDPDLAASRRAATFVGRLLKAFPDERFLAAGPEGCAPAGLPEDPRLTVLADPVDPFTLFPLAARIHVASTAAACEAHLCGYPTLCTDPASGPVPADAAGSLALRFGPGVHAFDPWTRRPIPLLEAVERVAWLRERFRGNGRRVVLVGVSGWKREALDCFAAGPGGPPLHSMRAEEAVALARRHDGAVWAWATRCPETLPQLCAEAGLPFARVEDGFLRSVGLGASLKPGASIVVDDRGIYYDPRVESRLAHLLKQTVFAPDLVERAARLRAAIVARRLSKYNVGLAAPDGFPEGRRIVLVPGQVEDDASVLTGSPEVRGNLALLKVARARNPDAFLVYKPHPDVEAGFRPGAIPEIETRKLADRVVTGLSIVDLLDRVHHVETMTSLAGFEALIRGLTVATHGRPFYAGWGLTEDLAPGADRGRTLDLDALVAGALILYPLYLDPVAMKPCTPEQLLDRLSEARAQAPATALALKALPHAMMRARYALLNPILRRLRARRGVGPGR</sequence>
<dbReference type="InterPro" id="IPR007833">
    <property type="entry name" value="Capsule_polysaccharide_synth"/>
</dbReference>
<name>A0ABQ4UP33_9HYPH</name>
<keyword evidence="2" id="KW-1185">Reference proteome</keyword>
<dbReference type="EMBL" id="BPRE01000002">
    <property type="protein sequence ID" value="GJE74088.1"/>
    <property type="molecule type" value="Genomic_DNA"/>
</dbReference>
<evidence type="ECO:0008006" key="3">
    <source>
        <dbReference type="Google" id="ProtNLM"/>
    </source>
</evidence>
<reference evidence="1" key="1">
    <citation type="journal article" date="2021" name="Front. Microbiol.">
        <title>Comprehensive Comparative Genomics and Phenotyping of Methylobacterium Species.</title>
        <authorList>
            <person name="Alessa O."/>
            <person name="Ogura Y."/>
            <person name="Fujitani Y."/>
            <person name="Takami H."/>
            <person name="Hayashi T."/>
            <person name="Sahin N."/>
            <person name="Tani A."/>
        </authorList>
    </citation>
    <scope>NUCLEOTIDE SEQUENCE</scope>
    <source>
        <strain evidence="1">DSM 14458</strain>
    </source>
</reference>